<evidence type="ECO:0000256" key="1">
    <source>
        <dbReference type="SAM" id="MobiDB-lite"/>
    </source>
</evidence>
<dbReference type="EMBL" id="JBJUIK010000002">
    <property type="protein sequence ID" value="KAL3535072.1"/>
    <property type="molecule type" value="Genomic_DNA"/>
</dbReference>
<feature type="compositionally biased region" description="Low complexity" evidence="1">
    <location>
        <begin position="10"/>
        <end position="21"/>
    </location>
</feature>
<evidence type="ECO:0000313" key="3">
    <source>
        <dbReference type="Proteomes" id="UP001630127"/>
    </source>
</evidence>
<proteinExistence type="predicted"/>
<dbReference type="AlphaFoldDB" id="A0ABD3AV09"/>
<reference evidence="2 3" key="1">
    <citation type="submission" date="2024-11" db="EMBL/GenBank/DDBJ databases">
        <title>A near-complete genome assembly of Cinchona calisaya.</title>
        <authorList>
            <person name="Lian D.C."/>
            <person name="Zhao X.W."/>
            <person name="Wei L."/>
        </authorList>
    </citation>
    <scope>NUCLEOTIDE SEQUENCE [LARGE SCALE GENOMIC DNA]</scope>
    <source>
        <tissue evidence="2">Nenye</tissue>
    </source>
</reference>
<evidence type="ECO:0000313" key="2">
    <source>
        <dbReference type="EMBL" id="KAL3535072.1"/>
    </source>
</evidence>
<name>A0ABD3AV09_9GENT</name>
<protein>
    <submittedName>
        <fullName evidence="2">Uncharacterized protein</fullName>
    </submittedName>
</protein>
<dbReference type="Proteomes" id="UP001630127">
    <property type="component" value="Unassembled WGS sequence"/>
</dbReference>
<accession>A0ABD3AV09</accession>
<keyword evidence="3" id="KW-1185">Reference proteome</keyword>
<feature type="region of interest" description="Disordered" evidence="1">
    <location>
        <begin position="1"/>
        <end position="21"/>
    </location>
</feature>
<organism evidence="2 3">
    <name type="scientific">Cinchona calisaya</name>
    <dbReference type="NCBI Taxonomy" id="153742"/>
    <lineage>
        <taxon>Eukaryota</taxon>
        <taxon>Viridiplantae</taxon>
        <taxon>Streptophyta</taxon>
        <taxon>Embryophyta</taxon>
        <taxon>Tracheophyta</taxon>
        <taxon>Spermatophyta</taxon>
        <taxon>Magnoliopsida</taxon>
        <taxon>eudicotyledons</taxon>
        <taxon>Gunneridae</taxon>
        <taxon>Pentapetalae</taxon>
        <taxon>asterids</taxon>
        <taxon>lamiids</taxon>
        <taxon>Gentianales</taxon>
        <taxon>Rubiaceae</taxon>
        <taxon>Cinchonoideae</taxon>
        <taxon>Cinchoneae</taxon>
        <taxon>Cinchona</taxon>
    </lineage>
</organism>
<sequence length="116" mass="12100">MIIVCHNKPTSTSASATRGTAVDLTSEVDRTSGDSDDNQAVTLAIQPLARVKPEMVRVTKKKSREASASVPEATPSSSGTPTSTPSPSAPQVRAIVRVPGKDAINISLNKQFLTGL</sequence>
<gene>
    <name evidence="2" type="ORF">ACH5RR_003533</name>
</gene>
<feature type="region of interest" description="Disordered" evidence="1">
    <location>
        <begin position="55"/>
        <end position="91"/>
    </location>
</feature>
<feature type="compositionally biased region" description="Low complexity" evidence="1">
    <location>
        <begin position="74"/>
        <end position="86"/>
    </location>
</feature>
<comment type="caution">
    <text evidence="2">The sequence shown here is derived from an EMBL/GenBank/DDBJ whole genome shotgun (WGS) entry which is preliminary data.</text>
</comment>